<keyword evidence="13" id="KW-0373">Hyaluronic acid</keyword>
<dbReference type="GO" id="GO:0033165">
    <property type="term" value="C:interphotoreceptor matrix"/>
    <property type="evidence" value="ECO:0007669"/>
    <property type="project" value="UniProtKB-SubCell"/>
</dbReference>
<evidence type="ECO:0000256" key="7">
    <source>
        <dbReference type="ARBA" id="ARBA00022729"/>
    </source>
</evidence>
<dbReference type="GO" id="GO:0007601">
    <property type="term" value="P:visual perception"/>
    <property type="evidence" value="ECO:0007669"/>
    <property type="project" value="InterPro"/>
</dbReference>
<evidence type="ECO:0000313" key="20">
    <source>
        <dbReference type="Proteomes" id="UP000324632"/>
    </source>
</evidence>
<evidence type="ECO:0000256" key="17">
    <source>
        <dbReference type="SAM" id="MobiDB-lite"/>
    </source>
</evidence>
<evidence type="ECO:0000256" key="14">
    <source>
        <dbReference type="ARBA" id="ARBA00040753"/>
    </source>
</evidence>
<evidence type="ECO:0000256" key="9">
    <source>
        <dbReference type="ARBA" id="ARBA00022981"/>
    </source>
</evidence>
<comment type="function">
    <text evidence="16">Chondroitin sulfate-, heparin- and hyaluronan-binding protein. May serve to form a basic macromolecular scaffold comprising the insoluble interphotoreceptor matrix.</text>
</comment>
<name>A0A5A9NHY8_9TELE</name>
<dbReference type="PANTHER" id="PTHR12199">
    <property type="entry name" value="INTERPHOTORECEPTOR MATRIX PROTEOGLYCAN"/>
    <property type="match status" value="1"/>
</dbReference>
<keyword evidence="6" id="KW-0358">Heparin-binding</keyword>
<keyword evidence="10 19" id="KW-0675">Receptor</keyword>
<evidence type="ECO:0000256" key="5">
    <source>
        <dbReference type="ARBA" id="ARBA00022530"/>
    </source>
</evidence>
<feature type="region of interest" description="Disordered" evidence="17">
    <location>
        <begin position="339"/>
        <end position="390"/>
    </location>
</feature>
<evidence type="ECO:0000256" key="6">
    <source>
        <dbReference type="ARBA" id="ARBA00022674"/>
    </source>
</evidence>
<dbReference type="Gene3D" id="3.30.70.960">
    <property type="entry name" value="SEA domain"/>
    <property type="match status" value="1"/>
</dbReference>
<dbReference type="Pfam" id="PF01390">
    <property type="entry name" value="SEA"/>
    <property type="match status" value="2"/>
</dbReference>
<organism evidence="19 20">
    <name type="scientific">Triplophysa tibetana</name>
    <dbReference type="NCBI Taxonomy" id="1572043"/>
    <lineage>
        <taxon>Eukaryota</taxon>
        <taxon>Metazoa</taxon>
        <taxon>Chordata</taxon>
        <taxon>Craniata</taxon>
        <taxon>Vertebrata</taxon>
        <taxon>Euteleostomi</taxon>
        <taxon>Actinopterygii</taxon>
        <taxon>Neopterygii</taxon>
        <taxon>Teleostei</taxon>
        <taxon>Ostariophysi</taxon>
        <taxon>Cypriniformes</taxon>
        <taxon>Nemacheilidae</taxon>
        <taxon>Triplophysa</taxon>
    </lineage>
</organism>
<keyword evidence="11" id="KW-0325">Glycoprotein</keyword>
<evidence type="ECO:0000256" key="16">
    <source>
        <dbReference type="ARBA" id="ARBA00045407"/>
    </source>
</evidence>
<dbReference type="InterPro" id="IPR000082">
    <property type="entry name" value="SEA_dom"/>
</dbReference>
<evidence type="ECO:0000256" key="12">
    <source>
        <dbReference type="ARBA" id="ARBA00023273"/>
    </source>
</evidence>
<keyword evidence="20" id="KW-1185">Reference proteome</keyword>
<evidence type="ECO:0000256" key="8">
    <source>
        <dbReference type="ARBA" id="ARBA00022737"/>
    </source>
</evidence>
<evidence type="ECO:0000256" key="15">
    <source>
        <dbReference type="ARBA" id="ARBA00042018"/>
    </source>
</evidence>
<keyword evidence="9" id="KW-0730">Sialic acid</keyword>
<dbReference type="SUPFAM" id="SSF82671">
    <property type="entry name" value="SEA domain"/>
    <property type="match status" value="2"/>
</dbReference>
<evidence type="ECO:0000256" key="1">
    <source>
        <dbReference type="ARBA" id="ARBA00004437"/>
    </source>
</evidence>
<keyword evidence="8" id="KW-0677">Repeat</keyword>
<feature type="region of interest" description="Disordered" evidence="17">
    <location>
        <begin position="537"/>
        <end position="579"/>
    </location>
</feature>
<evidence type="ECO:0000256" key="13">
    <source>
        <dbReference type="ARBA" id="ARBA00023290"/>
    </source>
</evidence>
<keyword evidence="4" id="KW-0964">Secreted</keyword>
<dbReference type="Proteomes" id="UP000324632">
    <property type="component" value="Chromosome 18"/>
</dbReference>
<protein>
    <recommendedName>
        <fullName evidence="14">Interphotoreceptor matrix proteoglycan 1</fullName>
    </recommendedName>
    <alternativeName>
        <fullName evidence="15">Sialoprotein associated with cones and rods</fullName>
    </alternativeName>
</protein>
<dbReference type="GO" id="GO:0005540">
    <property type="term" value="F:hyaluronic acid binding"/>
    <property type="evidence" value="ECO:0007669"/>
    <property type="project" value="UniProtKB-KW"/>
</dbReference>
<comment type="subcellular location">
    <subcellularLocation>
        <location evidence="2">Cell projection</location>
        <location evidence="2">Cilium</location>
        <location evidence="2">Photoreceptor outer segment</location>
    </subcellularLocation>
    <subcellularLocation>
        <location evidence="1">Photoreceptor inner segment</location>
    </subcellularLocation>
    <subcellularLocation>
        <location evidence="3">Secreted</location>
        <location evidence="3">Extracellular space</location>
        <location evidence="3">Extracellular matrix</location>
        <location evidence="3">Interphotoreceptor matrix</location>
    </subcellularLocation>
</comment>
<keyword evidence="5" id="KW-0272">Extracellular matrix</keyword>
<evidence type="ECO:0000256" key="11">
    <source>
        <dbReference type="ARBA" id="ARBA00023180"/>
    </source>
</evidence>
<dbReference type="AlphaFoldDB" id="A0A5A9NHY8"/>
<evidence type="ECO:0000256" key="2">
    <source>
        <dbReference type="ARBA" id="ARBA00004504"/>
    </source>
</evidence>
<keyword evidence="7" id="KW-0732">Signal</keyword>
<evidence type="ECO:0000256" key="3">
    <source>
        <dbReference type="ARBA" id="ARBA00004593"/>
    </source>
</evidence>
<dbReference type="InterPro" id="IPR036364">
    <property type="entry name" value="SEA_dom_sf"/>
</dbReference>
<evidence type="ECO:0000313" key="19">
    <source>
        <dbReference type="EMBL" id="KAA0708968.1"/>
    </source>
</evidence>
<dbReference type="PROSITE" id="PS50024">
    <property type="entry name" value="SEA"/>
    <property type="match status" value="2"/>
</dbReference>
<dbReference type="PANTHER" id="PTHR12199:SF3">
    <property type="entry name" value="INTERPHOTORECEPTOR MATRIX PROTEOGLYCAN 1"/>
    <property type="match status" value="1"/>
</dbReference>
<reference evidence="19 20" key="1">
    <citation type="journal article" date="2019" name="Mol. Ecol. Resour.">
        <title>Chromosome-level genome assembly of Triplophysa tibetana, a fish adapted to the harsh high-altitude environment of the Tibetan Plateau.</title>
        <authorList>
            <person name="Yang X."/>
            <person name="Liu H."/>
            <person name="Ma Z."/>
            <person name="Zou Y."/>
            <person name="Zou M."/>
            <person name="Mao Y."/>
            <person name="Li X."/>
            <person name="Wang H."/>
            <person name="Chen T."/>
            <person name="Wang W."/>
            <person name="Yang R."/>
        </authorList>
    </citation>
    <scope>NUCLEOTIDE SEQUENCE [LARGE SCALE GENOMIC DNA]</scope>
    <source>
        <strain evidence="19">TTIB1903HZAU</strain>
        <tissue evidence="19">Muscle</tissue>
    </source>
</reference>
<dbReference type="GO" id="GO:0008201">
    <property type="term" value="F:heparin binding"/>
    <property type="evidence" value="ECO:0007669"/>
    <property type="project" value="UniProtKB-KW"/>
</dbReference>
<feature type="compositionally biased region" description="Polar residues" evidence="17">
    <location>
        <begin position="352"/>
        <end position="372"/>
    </location>
</feature>
<dbReference type="GO" id="GO:0001917">
    <property type="term" value="C:photoreceptor inner segment"/>
    <property type="evidence" value="ECO:0007669"/>
    <property type="project" value="UniProtKB-SubCell"/>
</dbReference>
<accession>A0A5A9NHY8</accession>
<sequence>MRTLFEMEQRRIKRSEFFHSEVKVCPQESVRDVIASHLAYYTLRVCQEAVWEAFRIFLDRIPSSSEYQKWVHTCQHESFSDLAVNFSNSQEHIDMVYRESELPNVVPEEAVHQVIEFSITLMDSGYQEILKDTDSPQYHDLSRHLQEQMQHAFEGIPGYIDVQVLKISSVYVSIRCFYLLRVGRISVAYTVVFEVVAANIAEERSDTVVSFAGGSMKDMIVKSLREKASLLDLNSLTFDTGKKPTTTLMSVTKVFEDIITESSNQDSRKDLSSATHGTNVSFSLYPDDNALDSTMASTFDPTIAMKPTMDPENKAVIIHTLETVQGEISELITDFLPAPPVDGAPSEGDSKTILTTDGDNNLTPSASDNLSLAPSDELVGTTMNPSPDSDFNIKTIPDDVILNPVTTTHILFTTATTVTLKTKEPKLPVTTDSSITLQPSTEPNDFLPYVTDSNEIPEVPQPENPGMAEKSEVVLTEREGNIRYEVDIFTVEPVEVTEPEDNTVNSNDQVLVPAEVTVATEFLVKYNTLQPVLVEPEEDKTAKSSNQNVEEQKKEVVVKEPDKEENMQHKTKEEVEDAVEVTDPTGATEVQQIKVPQLEVPHIIEPKEVDGDVVELQRDAHGSELEKINTEEPDLGMATEVPKPTEHPVEMIKIEPPIISVTVYPVEHNDYEETQNLPFWPGVTAQPEFDISKPEPKFIEEATEIPFIVLEGKTVEPEVTVADVRSTISTATDSLPEMITAPDSKEDKDFLSEEPEISHTDNETDQVHVDTEETVSQPADTLAGLPSLTTLTEDSGLLEAVFTDESVLASTPVKEEYDSPIEKTQSPVTQGTIPAELDNVHIVETEEPINLKDLDVVSTETIDWLSYDVRYSFPDEERPLITTRAPSLKYMTTPSMTTASNSKELVVFFSLRVTNMMFSEDLFNKSSSEYRSLENRFIELLLPYLQSNLTGFKQFEILNFRNGSVVVNSKVKFGKSVPYNVTQAVQCVLEEFCDAAALRLDIKIDSHSLDIEPADEADPCKFLACNEFSKCTVNLWTKEAQCLCDPGYVTLDGSPCQSLCVVQPDFCLNGGECEIVPGHGAACREREQTTIPGLTS</sequence>
<evidence type="ECO:0000256" key="4">
    <source>
        <dbReference type="ARBA" id="ARBA00022525"/>
    </source>
</evidence>
<dbReference type="InterPro" id="IPR039861">
    <property type="entry name" value="IMPG"/>
</dbReference>
<comment type="caution">
    <text evidence="19">The sequence shown here is derived from an EMBL/GenBank/DDBJ whole genome shotgun (WGS) entry which is preliminary data.</text>
</comment>
<dbReference type="SMART" id="SM00200">
    <property type="entry name" value="SEA"/>
    <property type="match status" value="2"/>
</dbReference>
<evidence type="ECO:0000256" key="10">
    <source>
        <dbReference type="ARBA" id="ARBA00023170"/>
    </source>
</evidence>
<feature type="compositionally biased region" description="Basic and acidic residues" evidence="17">
    <location>
        <begin position="550"/>
        <end position="573"/>
    </location>
</feature>
<feature type="domain" description="SEA" evidence="18">
    <location>
        <begin position="903"/>
        <end position="1016"/>
    </location>
</feature>
<keyword evidence="12" id="KW-0966">Cell projection</keyword>
<gene>
    <name evidence="19" type="ORF">E1301_Tti017404</name>
</gene>
<dbReference type="EMBL" id="SOYY01000018">
    <property type="protein sequence ID" value="KAA0708968.1"/>
    <property type="molecule type" value="Genomic_DNA"/>
</dbReference>
<dbReference type="GO" id="GO:0001750">
    <property type="term" value="C:photoreceptor outer segment"/>
    <property type="evidence" value="ECO:0007669"/>
    <property type="project" value="UniProtKB-SubCell"/>
</dbReference>
<feature type="domain" description="SEA" evidence="18">
    <location>
        <begin position="111"/>
        <end position="231"/>
    </location>
</feature>
<evidence type="ECO:0000259" key="18">
    <source>
        <dbReference type="PROSITE" id="PS50024"/>
    </source>
</evidence>
<proteinExistence type="predicted"/>